<evidence type="ECO:0000313" key="1">
    <source>
        <dbReference type="EMBL" id="KAF5185270.1"/>
    </source>
</evidence>
<dbReference type="AlphaFoldDB" id="A0A7J6VMA2"/>
<accession>A0A7J6VMA2</accession>
<name>A0A7J6VMA2_THATH</name>
<sequence>MNTIICDTTEGWNVRVRVSDDYLFSTNTLFLQKDQIQRTIPKRQIMKFPAESAALSKEGCSTDDHQLIQALWCH</sequence>
<comment type="caution">
    <text evidence="1">The sequence shown here is derived from an EMBL/GenBank/DDBJ whole genome shotgun (WGS) entry which is preliminary data.</text>
</comment>
<organism evidence="1 2">
    <name type="scientific">Thalictrum thalictroides</name>
    <name type="common">Rue-anemone</name>
    <name type="synonym">Anemone thalictroides</name>
    <dbReference type="NCBI Taxonomy" id="46969"/>
    <lineage>
        <taxon>Eukaryota</taxon>
        <taxon>Viridiplantae</taxon>
        <taxon>Streptophyta</taxon>
        <taxon>Embryophyta</taxon>
        <taxon>Tracheophyta</taxon>
        <taxon>Spermatophyta</taxon>
        <taxon>Magnoliopsida</taxon>
        <taxon>Ranunculales</taxon>
        <taxon>Ranunculaceae</taxon>
        <taxon>Thalictroideae</taxon>
        <taxon>Thalictrum</taxon>
    </lineage>
</organism>
<dbReference type="Proteomes" id="UP000554482">
    <property type="component" value="Unassembled WGS sequence"/>
</dbReference>
<reference evidence="1 2" key="1">
    <citation type="submission" date="2020-06" db="EMBL/GenBank/DDBJ databases">
        <title>Transcriptomic and genomic resources for Thalictrum thalictroides and T. hernandezii: Facilitating candidate gene discovery in an emerging model plant lineage.</title>
        <authorList>
            <person name="Arias T."/>
            <person name="Riano-Pachon D.M."/>
            <person name="Di Stilio V.S."/>
        </authorList>
    </citation>
    <scope>NUCLEOTIDE SEQUENCE [LARGE SCALE GENOMIC DNA]</scope>
    <source>
        <strain evidence="2">cv. WT478/WT964</strain>
        <tissue evidence="1">Leaves</tissue>
    </source>
</reference>
<gene>
    <name evidence="1" type="ORF">FRX31_025143</name>
</gene>
<evidence type="ECO:0000313" key="2">
    <source>
        <dbReference type="Proteomes" id="UP000554482"/>
    </source>
</evidence>
<proteinExistence type="predicted"/>
<protein>
    <submittedName>
        <fullName evidence="1">Uncharacterized protein</fullName>
    </submittedName>
</protein>
<dbReference type="EMBL" id="JABWDY010030924">
    <property type="protein sequence ID" value="KAF5185270.1"/>
    <property type="molecule type" value="Genomic_DNA"/>
</dbReference>
<keyword evidence="2" id="KW-1185">Reference proteome</keyword>